<dbReference type="GO" id="GO:0005886">
    <property type="term" value="C:plasma membrane"/>
    <property type="evidence" value="ECO:0007669"/>
    <property type="project" value="UniProtKB-SubCell"/>
</dbReference>
<evidence type="ECO:0000256" key="4">
    <source>
        <dbReference type="ARBA" id="ARBA00022989"/>
    </source>
</evidence>
<evidence type="ECO:0000256" key="3">
    <source>
        <dbReference type="ARBA" id="ARBA00022692"/>
    </source>
</evidence>
<evidence type="ECO:0000256" key="1">
    <source>
        <dbReference type="ARBA" id="ARBA00004651"/>
    </source>
</evidence>
<keyword evidence="3 7" id="KW-0812">Transmembrane</keyword>
<dbReference type="Pfam" id="PF07690">
    <property type="entry name" value="MFS_1"/>
    <property type="match status" value="1"/>
</dbReference>
<accession>A0A7Y9L9E2</accession>
<dbReference type="CDD" id="cd06173">
    <property type="entry name" value="MFS_MefA_like"/>
    <property type="match status" value="1"/>
</dbReference>
<name>A0A7Y9L9E2_9ACTN</name>
<proteinExistence type="predicted"/>
<organism evidence="9 10">
    <name type="scientific">Microlunatus parietis</name>
    <dbReference type="NCBI Taxonomy" id="682979"/>
    <lineage>
        <taxon>Bacteria</taxon>
        <taxon>Bacillati</taxon>
        <taxon>Actinomycetota</taxon>
        <taxon>Actinomycetes</taxon>
        <taxon>Propionibacteriales</taxon>
        <taxon>Propionibacteriaceae</taxon>
        <taxon>Microlunatus</taxon>
    </lineage>
</organism>
<evidence type="ECO:0000256" key="5">
    <source>
        <dbReference type="ARBA" id="ARBA00023136"/>
    </source>
</evidence>
<protein>
    <submittedName>
        <fullName evidence="9">DHA3 family macrolide efflux protein-like MFS transporter</fullName>
    </submittedName>
</protein>
<comment type="subcellular location">
    <subcellularLocation>
        <location evidence="1">Cell membrane</location>
        <topology evidence="1">Multi-pass membrane protein</topology>
    </subcellularLocation>
</comment>
<sequence length="448" mass="47121">MTEENLTGTAAPVVPEPWRRNVALFLTGQTVSLFGSMIVQFAVMWYVTLETRSGLAVALFVIAAFAPQGVVSIFGGVLADRINRRRLVMAADAGIAAATLMLALLMLNGITDLWLILLAVGIRSLGAGVQTPTVQAMIPQIVPPDQLMRVNGVFQTIQSIMGLAAPAAAAAIYALAGIVPVFFLDVVTAVIGIGFLALVRVPTLTRVSQAATSYRQDLVEGMRCIWSRGIVRWLVGVFAIMFLLTGAPGSITPLLVARSFGSETWMLAVLQIAFSVGMMLGGVLVATILAKRSRIGLILFATYGLAIFITLLGFAPNLWVFYGFMFTLGLLVPLFSTPFMTLIQETVEPGQHGRVFSYVAIVMALGTPVGMAVFGPLADIISIESLLITTGAVGVVVMTIAIMLPSGRAALAAARAPNPASDDNGTPKDPESGPEEPVAGSGGSAITR</sequence>
<dbReference type="Gene3D" id="1.20.1250.20">
    <property type="entry name" value="MFS general substrate transporter like domains"/>
    <property type="match status" value="1"/>
</dbReference>
<dbReference type="GO" id="GO:0022857">
    <property type="term" value="F:transmembrane transporter activity"/>
    <property type="evidence" value="ECO:0007669"/>
    <property type="project" value="InterPro"/>
</dbReference>
<dbReference type="InterPro" id="IPR011701">
    <property type="entry name" value="MFS"/>
</dbReference>
<feature type="transmembrane region" description="Helical" evidence="7">
    <location>
        <begin position="53"/>
        <end position="75"/>
    </location>
</feature>
<dbReference type="PROSITE" id="PS50850">
    <property type="entry name" value="MFS"/>
    <property type="match status" value="1"/>
</dbReference>
<feature type="transmembrane region" description="Helical" evidence="7">
    <location>
        <begin position="181"/>
        <end position="199"/>
    </location>
</feature>
<dbReference type="SUPFAM" id="SSF103473">
    <property type="entry name" value="MFS general substrate transporter"/>
    <property type="match status" value="1"/>
</dbReference>
<feature type="compositionally biased region" description="Low complexity" evidence="6">
    <location>
        <begin position="415"/>
        <end position="424"/>
    </location>
</feature>
<feature type="domain" description="Major facilitator superfamily (MFS) profile" evidence="8">
    <location>
        <begin position="21"/>
        <end position="408"/>
    </location>
</feature>
<dbReference type="AlphaFoldDB" id="A0A7Y9L9E2"/>
<evidence type="ECO:0000256" key="2">
    <source>
        <dbReference type="ARBA" id="ARBA00022475"/>
    </source>
</evidence>
<evidence type="ECO:0000313" key="9">
    <source>
        <dbReference type="EMBL" id="NYE69482.1"/>
    </source>
</evidence>
<feature type="transmembrane region" description="Helical" evidence="7">
    <location>
        <begin position="230"/>
        <end position="256"/>
    </location>
</feature>
<keyword evidence="10" id="KW-1185">Reference proteome</keyword>
<comment type="caution">
    <text evidence="9">The sequence shown here is derived from an EMBL/GenBank/DDBJ whole genome shotgun (WGS) entry which is preliminary data.</text>
</comment>
<keyword evidence="4 7" id="KW-1133">Transmembrane helix</keyword>
<keyword evidence="5 7" id="KW-0472">Membrane</keyword>
<evidence type="ECO:0000313" key="10">
    <source>
        <dbReference type="Proteomes" id="UP000569914"/>
    </source>
</evidence>
<evidence type="ECO:0000256" key="7">
    <source>
        <dbReference type="SAM" id="Phobius"/>
    </source>
</evidence>
<dbReference type="PANTHER" id="PTHR23513:SF6">
    <property type="entry name" value="MAJOR FACILITATOR SUPERFAMILY ASSOCIATED DOMAIN-CONTAINING PROTEIN"/>
    <property type="match status" value="1"/>
</dbReference>
<gene>
    <name evidence="9" type="ORF">BKA15_000811</name>
</gene>
<feature type="transmembrane region" description="Helical" evidence="7">
    <location>
        <begin position="321"/>
        <end position="343"/>
    </location>
</feature>
<feature type="transmembrane region" description="Helical" evidence="7">
    <location>
        <begin position="22"/>
        <end position="47"/>
    </location>
</feature>
<dbReference type="Proteomes" id="UP000569914">
    <property type="component" value="Unassembled WGS sequence"/>
</dbReference>
<feature type="region of interest" description="Disordered" evidence="6">
    <location>
        <begin position="415"/>
        <end position="448"/>
    </location>
</feature>
<reference evidence="9 10" key="1">
    <citation type="submission" date="2020-07" db="EMBL/GenBank/DDBJ databases">
        <title>Sequencing the genomes of 1000 actinobacteria strains.</title>
        <authorList>
            <person name="Klenk H.-P."/>
        </authorList>
    </citation>
    <scope>NUCLEOTIDE SEQUENCE [LARGE SCALE GENOMIC DNA]</scope>
    <source>
        <strain evidence="9 10">DSM 22083</strain>
    </source>
</reference>
<dbReference type="RefSeq" id="WP_179748290.1">
    <property type="nucleotide sequence ID" value="NZ_JACCBU010000001.1"/>
</dbReference>
<dbReference type="InterPro" id="IPR020846">
    <property type="entry name" value="MFS_dom"/>
</dbReference>
<feature type="transmembrane region" description="Helical" evidence="7">
    <location>
        <begin position="380"/>
        <end position="404"/>
    </location>
</feature>
<feature type="transmembrane region" description="Helical" evidence="7">
    <location>
        <begin position="355"/>
        <end position="374"/>
    </location>
</feature>
<dbReference type="PANTHER" id="PTHR23513">
    <property type="entry name" value="INTEGRAL MEMBRANE EFFLUX PROTEIN-RELATED"/>
    <property type="match status" value="1"/>
</dbReference>
<keyword evidence="2" id="KW-1003">Cell membrane</keyword>
<evidence type="ECO:0000256" key="6">
    <source>
        <dbReference type="SAM" id="MobiDB-lite"/>
    </source>
</evidence>
<evidence type="ECO:0000259" key="8">
    <source>
        <dbReference type="PROSITE" id="PS50850"/>
    </source>
</evidence>
<dbReference type="InterPro" id="IPR036259">
    <property type="entry name" value="MFS_trans_sf"/>
</dbReference>
<feature type="transmembrane region" description="Helical" evidence="7">
    <location>
        <begin position="268"/>
        <end position="290"/>
    </location>
</feature>
<feature type="transmembrane region" description="Helical" evidence="7">
    <location>
        <begin position="297"/>
        <end position="315"/>
    </location>
</feature>
<dbReference type="EMBL" id="JACCBU010000001">
    <property type="protein sequence ID" value="NYE69482.1"/>
    <property type="molecule type" value="Genomic_DNA"/>
</dbReference>